<comment type="caution">
    <text evidence="1">The sequence shown here is derived from an EMBL/GenBank/DDBJ whole genome shotgun (WGS) entry which is preliminary data.</text>
</comment>
<dbReference type="STRING" id="71717.A0A4Y7TFP7"/>
<proteinExistence type="predicted"/>
<organism evidence="1 2">
    <name type="scientific">Coprinellus micaceus</name>
    <name type="common">Glistening ink-cap mushroom</name>
    <name type="synonym">Coprinus micaceus</name>
    <dbReference type="NCBI Taxonomy" id="71717"/>
    <lineage>
        <taxon>Eukaryota</taxon>
        <taxon>Fungi</taxon>
        <taxon>Dikarya</taxon>
        <taxon>Basidiomycota</taxon>
        <taxon>Agaricomycotina</taxon>
        <taxon>Agaricomycetes</taxon>
        <taxon>Agaricomycetidae</taxon>
        <taxon>Agaricales</taxon>
        <taxon>Agaricineae</taxon>
        <taxon>Psathyrellaceae</taxon>
        <taxon>Coprinellus</taxon>
    </lineage>
</organism>
<accession>A0A4Y7TFP7</accession>
<dbReference type="EMBL" id="QPFP01000013">
    <property type="protein sequence ID" value="TEB33003.1"/>
    <property type="molecule type" value="Genomic_DNA"/>
</dbReference>
<dbReference type="OrthoDB" id="660555at2759"/>
<evidence type="ECO:0000313" key="2">
    <source>
        <dbReference type="Proteomes" id="UP000298030"/>
    </source>
</evidence>
<reference evidence="1 2" key="1">
    <citation type="journal article" date="2019" name="Nat. Ecol. Evol.">
        <title>Megaphylogeny resolves global patterns of mushroom evolution.</title>
        <authorList>
            <person name="Varga T."/>
            <person name="Krizsan K."/>
            <person name="Foldi C."/>
            <person name="Dima B."/>
            <person name="Sanchez-Garcia M."/>
            <person name="Sanchez-Ramirez S."/>
            <person name="Szollosi G.J."/>
            <person name="Szarkandi J.G."/>
            <person name="Papp V."/>
            <person name="Albert L."/>
            <person name="Andreopoulos W."/>
            <person name="Angelini C."/>
            <person name="Antonin V."/>
            <person name="Barry K.W."/>
            <person name="Bougher N.L."/>
            <person name="Buchanan P."/>
            <person name="Buyck B."/>
            <person name="Bense V."/>
            <person name="Catcheside P."/>
            <person name="Chovatia M."/>
            <person name="Cooper J."/>
            <person name="Damon W."/>
            <person name="Desjardin D."/>
            <person name="Finy P."/>
            <person name="Geml J."/>
            <person name="Haridas S."/>
            <person name="Hughes K."/>
            <person name="Justo A."/>
            <person name="Karasinski D."/>
            <person name="Kautmanova I."/>
            <person name="Kiss B."/>
            <person name="Kocsube S."/>
            <person name="Kotiranta H."/>
            <person name="LaButti K.M."/>
            <person name="Lechner B.E."/>
            <person name="Liimatainen K."/>
            <person name="Lipzen A."/>
            <person name="Lukacs Z."/>
            <person name="Mihaltcheva S."/>
            <person name="Morgado L.N."/>
            <person name="Niskanen T."/>
            <person name="Noordeloos M.E."/>
            <person name="Ohm R.A."/>
            <person name="Ortiz-Santana B."/>
            <person name="Ovrebo C."/>
            <person name="Racz N."/>
            <person name="Riley R."/>
            <person name="Savchenko A."/>
            <person name="Shiryaev A."/>
            <person name="Soop K."/>
            <person name="Spirin V."/>
            <person name="Szebenyi C."/>
            <person name="Tomsovsky M."/>
            <person name="Tulloss R.E."/>
            <person name="Uehling J."/>
            <person name="Grigoriev I.V."/>
            <person name="Vagvolgyi C."/>
            <person name="Papp T."/>
            <person name="Martin F.M."/>
            <person name="Miettinen O."/>
            <person name="Hibbett D.S."/>
            <person name="Nagy L.G."/>
        </authorList>
    </citation>
    <scope>NUCLEOTIDE SEQUENCE [LARGE SCALE GENOMIC DNA]</scope>
    <source>
        <strain evidence="1 2">FP101781</strain>
    </source>
</reference>
<evidence type="ECO:0000313" key="1">
    <source>
        <dbReference type="EMBL" id="TEB33003.1"/>
    </source>
</evidence>
<protein>
    <submittedName>
        <fullName evidence="1">Uncharacterized protein</fullName>
    </submittedName>
</protein>
<gene>
    <name evidence="1" type="ORF">FA13DRAFT_176418</name>
</gene>
<name>A0A4Y7TFP7_COPMI</name>
<dbReference type="Proteomes" id="UP000298030">
    <property type="component" value="Unassembled WGS sequence"/>
</dbReference>
<sequence length="212" mass="23551">MFGYLPSELNNLRLESLNVFPNRYFVNPPKPGQAVSEPKLSYAVPSLVELAFRVLGSPPPPEMQAKYASMTAQSSPPLRNVLEYYLPMEMDTLGAFSGPLRRVLDACSPGWIPQSMLDEAKEGEDESMQVMSIARCGNPEHESGFLRHAEERYTWVNVVAGKLVGGMVPLRWRGCSRGCLSLLDAVADDGGRNKEDEFQFEPVTFGAFQDED</sequence>
<keyword evidence="2" id="KW-1185">Reference proteome</keyword>
<dbReference type="AlphaFoldDB" id="A0A4Y7TFP7"/>